<dbReference type="Proteomes" id="UP000004095">
    <property type="component" value="Unassembled WGS sequence"/>
</dbReference>
<protein>
    <submittedName>
        <fullName evidence="2">Adenylation/heterocyclization protein</fullName>
    </submittedName>
</protein>
<dbReference type="OrthoDB" id="2379922at2"/>
<dbReference type="NCBIfam" id="TIGR00702">
    <property type="entry name" value="YcaO-type kinase domain"/>
    <property type="match status" value="1"/>
</dbReference>
<dbReference type="Gene3D" id="3.90.930.60">
    <property type="match status" value="1"/>
</dbReference>
<dbReference type="NCBIfam" id="TIGR03604">
    <property type="entry name" value="TOMM_cyclo_SagD"/>
    <property type="match status" value="1"/>
</dbReference>
<dbReference type="RefSeq" id="WP_002695162.1">
    <property type="nucleotide sequence ID" value="NZ_AAWS01000007.1"/>
</dbReference>
<dbReference type="PANTHER" id="PTHR37809:SF1">
    <property type="entry name" value="RIBOSOMAL PROTEIN S12 METHYLTHIOTRANSFERASE ACCESSORY FACTOR YCAO"/>
    <property type="match status" value="1"/>
</dbReference>
<proteinExistence type="predicted"/>
<dbReference type="InterPro" id="IPR003776">
    <property type="entry name" value="YcaO-like_dom"/>
</dbReference>
<dbReference type="Gene3D" id="3.30.40.250">
    <property type="match status" value="1"/>
</dbReference>
<accession>A1ZGZ4</accession>
<dbReference type="Gene3D" id="3.30.160.660">
    <property type="match status" value="1"/>
</dbReference>
<dbReference type="Pfam" id="PF02624">
    <property type="entry name" value="YcaO"/>
    <property type="match status" value="1"/>
</dbReference>
<dbReference type="Gene3D" id="3.40.50.720">
    <property type="entry name" value="NAD(P)-binding Rossmann-like Domain"/>
    <property type="match status" value="1"/>
</dbReference>
<dbReference type="AlphaFoldDB" id="A1ZGZ4"/>
<dbReference type="NCBIfam" id="TIGR03882">
    <property type="entry name" value="cyclo_dehyd_2"/>
    <property type="match status" value="1"/>
</dbReference>
<dbReference type="PROSITE" id="PS51664">
    <property type="entry name" value="YCAO"/>
    <property type="match status" value="1"/>
</dbReference>
<dbReference type="PANTHER" id="PTHR37809">
    <property type="entry name" value="RIBOSOMAL PROTEIN S12 METHYLTHIOTRANSFERASE ACCESSORY FACTOR YCAO"/>
    <property type="match status" value="1"/>
</dbReference>
<sequence length="742" mass="83441">MKNQQLNPSYYFEVLNSDYTLLVSESNEVMFSNKLSNAILAEIAQNQPSKEELIAQFSASDVPLFEVMQVLVKLEQAGYIKEVSDFFTPEQAAYWESAGFNTTHLAQVLQQKTIGLISVGVAQEVFEDACCQAQLQLSATPDVYLVITKDYNHPELSQLNQQFEQSKTPWLLVKPTGQTLWWGPVFVPGKTACWQCLHHRLELHNPINKFYKNIKNTAQAPSKPLVSHPATFQMAASFAVLALVKWLYHQPTDASETQITSFNTQTLEKQHHAVVKRPQCNACGDVTIKSPQPITLQPVSVASTLGGYRAESPEVSFQKYKHHISPISGIISGLKPYGNTNHADIHNYSSGRNLALQSVSMFWLNHHLRSGNGGKGKTDIQAKMGAVGEAIERYSLMYQEGERYTIKAALQDLPEGIHPNQCMNYSKAQMQSRDTTNISSAKFYELIPVPFDASETMDWTPVYSLTNQKFKYLPACFCYAQYPAKDESQLYAYPDSNGCAAGNTIEEAILQGFMELVERDATAIWWYNRLKRPAVDLDTLDNPYIDKMRAYYTSINRSLWVLDITNDLGVPVFVAVSHCLKGNKEKILYAFGAHLEASIAVERAVIELNQLLPIGTSDKYLTQDQAFIDWLDTQTLTSNGYLLPKEGATKNIQTDYPRLCKPTIYDSVKYCIATARQQGLETLVLDLTQPDIVLPVVKVIVPGMRHFWRRTAPGRLYDVPVKMGWLSRPLAEEALNPISIFI</sequence>
<keyword evidence="3" id="KW-1185">Reference proteome</keyword>
<dbReference type="InterPro" id="IPR027624">
    <property type="entry name" value="TOMM_cyclo_SagD"/>
</dbReference>
<feature type="domain" description="YcaO" evidence="1">
    <location>
        <begin position="374"/>
        <end position="742"/>
    </location>
</feature>
<name>A1ZGZ4_MICM2</name>
<dbReference type="Gene3D" id="3.30.1330.230">
    <property type="match status" value="1"/>
</dbReference>
<comment type="caution">
    <text evidence="2">The sequence shown here is derived from an EMBL/GenBank/DDBJ whole genome shotgun (WGS) entry which is preliminary data.</text>
</comment>
<evidence type="ECO:0000313" key="2">
    <source>
        <dbReference type="EMBL" id="EAY30263.1"/>
    </source>
</evidence>
<gene>
    <name evidence="2" type="ORF">M23134_08087</name>
</gene>
<dbReference type="InterPro" id="IPR022291">
    <property type="entry name" value="Bacteriocin_synth_cyclodeHase"/>
</dbReference>
<dbReference type="EMBL" id="AAWS01000007">
    <property type="protein sequence ID" value="EAY30263.1"/>
    <property type="molecule type" value="Genomic_DNA"/>
</dbReference>
<organism evidence="2 3">
    <name type="scientific">Microscilla marina ATCC 23134</name>
    <dbReference type="NCBI Taxonomy" id="313606"/>
    <lineage>
        <taxon>Bacteria</taxon>
        <taxon>Pseudomonadati</taxon>
        <taxon>Bacteroidota</taxon>
        <taxon>Cytophagia</taxon>
        <taxon>Cytophagales</taxon>
        <taxon>Microscillaceae</taxon>
        <taxon>Microscilla</taxon>
    </lineage>
</organism>
<dbReference type="eggNOG" id="COG1944">
    <property type="taxonomic scope" value="Bacteria"/>
</dbReference>
<reference evidence="2 3" key="1">
    <citation type="submission" date="2007-01" db="EMBL/GenBank/DDBJ databases">
        <authorList>
            <person name="Haygood M."/>
            <person name="Podell S."/>
            <person name="Anderson C."/>
            <person name="Hopkinson B."/>
            <person name="Roe K."/>
            <person name="Barbeau K."/>
            <person name="Gaasterland T."/>
            <person name="Ferriera S."/>
            <person name="Johnson J."/>
            <person name="Kravitz S."/>
            <person name="Beeson K."/>
            <person name="Sutton G."/>
            <person name="Rogers Y.-H."/>
            <person name="Friedman R."/>
            <person name="Frazier M."/>
            <person name="Venter J.C."/>
        </authorList>
    </citation>
    <scope>NUCLEOTIDE SEQUENCE [LARGE SCALE GENOMIC DNA]</scope>
    <source>
        <strain evidence="2 3">ATCC 23134</strain>
    </source>
</reference>
<evidence type="ECO:0000259" key="1">
    <source>
        <dbReference type="PROSITE" id="PS51664"/>
    </source>
</evidence>
<evidence type="ECO:0000313" key="3">
    <source>
        <dbReference type="Proteomes" id="UP000004095"/>
    </source>
</evidence>